<feature type="region of interest" description="Disordered" evidence="3">
    <location>
        <begin position="561"/>
        <end position="590"/>
    </location>
</feature>
<feature type="compositionally biased region" description="Pro residues" evidence="3">
    <location>
        <begin position="566"/>
        <end position="590"/>
    </location>
</feature>
<dbReference type="Pfam" id="PF04840">
    <property type="entry name" value="Vps16_C"/>
    <property type="match status" value="2"/>
</dbReference>
<evidence type="ECO:0000313" key="6">
    <source>
        <dbReference type="EMBL" id="KAJ4459633.1"/>
    </source>
</evidence>
<evidence type="ECO:0000259" key="5">
    <source>
        <dbReference type="Pfam" id="PF04841"/>
    </source>
</evidence>
<feature type="domain" description="Vps16 C-terminal" evidence="4">
    <location>
        <begin position="509"/>
        <end position="565"/>
    </location>
</feature>
<accession>A0ABQ8UMW3</accession>
<dbReference type="EMBL" id="JAPMOS010000018">
    <property type="protein sequence ID" value="KAJ4459633.1"/>
    <property type="molecule type" value="Genomic_DNA"/>
</dbReference>
<dbReference type="PIRSF" id="PIRSF007949">
    <property type="entry name" value="VPS16"/>
    <property type="match status" value="1"/>
</dbReference>
<evidence type="ECO:0000313" key="7">
    <source>
        <dbReference type="Proteomes" id="UP001141327"/>
    </source>
</evidence>
<dbReference type="InterPro" id="IPR038132">
    <property type="entry name" value="Vps16_C_sf"/>
</dbReference>
<evidence type="ECO:0000256" key="1">
    <source>
        <dbReference type="ARBA" id="ARBA00009250"/>
    </source>
</evidence>
<dbReference type="Pfam" id="PF04841">
    <property type="entry name" value="Vps16_N"/>
    <property type="match status" value="1"/>
</dbReference>
<dbReference type="InterPro" id="IPR006925">
    <property type="entry name" value="Vps16_C"/>
</dbReference>
<reference evidence="6" key="1">
    <citation type="journal article" date="2022" name="bioRxiv">
        <title>Genomics of Preaxostyla Flagellates Illuminates Evolutionary Transitions and the Path Towards Mitochondrial Loss.</title>
        <authorList>
            <person name="Novak L.V.F."/>
            <person name="Treitli S.C."/>
            <person name="Pyrih J."/>
            <person name="Halakuc P."/>
            <person name="Pipaliya S.V."/>
            <person name="Vacek V."/>
            <person name="Brzon O."/>
            <person name="Soukal P."/>
            <person name="Eme L."/>
            <person name="Dacks J.B."/>
            <person name="Karnkowska A."/>
            <person name="Elias M."/>
            <person name="Hampl V."/>
        </authorList>
    </citation>
    <scope>NUCLEOTIDE SEQUENCE</scope>
    <source>
        <strain evidence="6">RCP-MX</strain>
    </source>
</reference>
<gene>
    <name evidence="6" type="ORF">PAPYR_4379</name>
</gene>
<dbReference type="Gene3D" id="1.10.150.780">
    <property type="entry name" value="Vps16, C-terminal region"/>
    <property type="match status" value="1"/>
</dbReference>
<evidence type="ECO:0000259" key="4">
    <source>
        <dbReference type="Pfam" id="PF04840"/>
    </source>
</evidence>
<dbReference type="Proteomes" id="UP001141327">
    <property type="component" value="Unassembled WGS sequence"/>
</dbReference>
<sequence length="873" mass="97014">MNYLEESRVIGKDMHQCSFRKTELYKMAWGKMALQRFMLCGAPYGGALALTRDPDKIVFADANMNSLQIFTSSGELIIRRDWRDQIKIMGWTVDERLVVVYDDGRVNVLNIFGKVIREFNIHRFIERAVIYSTGVVLYTEAGELVAIEDLNSVHGTNQIKPQGFEGLQAPPTCMAVIEPRFTGHGVEVLLATVDGDIISVTQDSVTCMKSSAAGRIELMSVSPDGQMLAVYFETGVLRIIDIDNMGGPTRALDTHDKRLPKQLAWCGNVAVVVCFIMDSRDGSDEYEKDMLLTITLDSDFDEYRFNCPIQLLPEVDGVRIVTPEECFFLAPCIEEIFGLGSLAPGSVLREAFLKFTNHRPDTEDYIRSIQRQGLLGPAVDTCVRAAGQLFEPDGQLLMLRGGSYYDAAQFVQMCRTLRVLNAVRDPAIGMPITYPQYKQLTPPVLLDRLMHRHRHLLAVRICELLGLPTERILIHWACQKVSQTIAAGDSEREALCAQIYRRFSPCPGISFAEVAKSAYTAGNTPLAIMLLEYELSSSAQVELLLQMEEYPDAIRKAAASGDMQLGPPPALAPLPSPPCPRPLPSPLPSPPALAPALAPCPRPCLAPRPLPSPLAPLPSQHPRQGHTGSPKGPIRAGAHAAVYRCLLHLKPKLGADWDPQDSRLQEFFRLVADQEVAMNLLLAYCKHTGETELVKAFYYHKGMPQEAARVMALHSFSNMQLRPRLEQLDTARSFWTAHRTYGFYAKQVEDAMKLYTRQNDINNNLAAHGKLPVPTPGAPKPPPPTSITVPTSRAPWASTLILHGSYEDARRLADEFKMPQSGRLPPPLSTPLAAPDPFWWIKLRALAQRGDWEAIEEFSKSKSPSATTSVLRW</sequence>
<comment type="caution">
    <text evidence="6">The sequence shown here is derived from an EMBL/GenBank/DDBJ whole genome shotgun (WGS) entry which is preliminary data.</text>
</comment>
<evidence type="ECO:0000256" key="3">
    <source>
        <dbReference type="SAM" id="MobiDB-lite"/>
    </source>
</evidence>
<evidence type="ECO:0000256" key="2">
    <source>
        <dbReference type="PIRNR" id="PIRNR007949"/>
    </source>
</evidence>
<dbReference type="PANTHER" id="PTHR12811:SF0">
    <property type="entry name" value="VACUOLAR PROTEIN SORTING-ASSOCIATED PROTEIN 16 HOMOLOG"/>
    <property type="match status" value="1"/>
</dbReference>
<organism evidence="6 7">
    <name type="scientific">Paratrimastix pyriformis</name>
    <dbReference type="NCBI Taxonomy" id="342808"/>
    <lineage>
        <taxon>Eukaryota</taxon>
        <taxon>Metamonada</taxon>
        <taxon>Preaxostyla</taxon>
        <taxon>Paratrimastigidae</taxon>
        <taxon>Paratrimastix</taxon>
    </lineage>
</organism>
<keyword evidence="7" id="KW-1185">Reference proteome</keyword>
<dbReference type="InterPro" id="IPR011047">
    <property type="entry name" value="Quinoprotein_ADH-like_sf"/>
</dbReference>
<dbReference type="InterPro" id="IPR016534">
    <property type="entry name" value="VPS16"/>
</dbReference>
<dbReference type="SUPFAM" id="SSF50998">
    <property type="entry name" value="Quinoprotein alcohol dehydrogenase-like"/>
    <property type="match status" value="1"/>
</dbReference>
<feature type="region of interest" description="Disordered" evidence="3">
    <location>
        <begin position="611"/>
        <end position="633"/>
    </location>
</feature>
<dbReference type="PANTHER" id="PTHR12811">
    <property type="entry name" value="VACUOLAR PROTEIN SORTING VPS16"/>
    <property type="match status" value="1"/>
</dbReference>
<feature type="domain" description="Vps16 C-terminal" evidence="4">
    <location>
        <begin position="664"/>
        <end position="766"/>
    </location>
</feature>
<feature type="domain" description="Vps16 N-terminal" evidence="5">
    <location>
        <begin position="18"/>
        <end position="404"/>
    </location>
</feature>
<dbReference type="InterPro" id="IPR006926">
    <property type="entry name" value="Vps16_N"/>
</dbReference>
<proteinExistence type="inferred from homology"/>
<name>A0ABQ8UMW3_9EUKA</name>
<comment type="similarity">
    <text evidence="1 2">Belongs to the VPS16 family.</text>
</comment>
<protein>
    <submittedName>
        <fullName evidence="6">Vacuolar protein sorting-associated protein 16</fullName>
    </submittedName>
</protein>